<gene>
    <name evidence="3" type="ORF">BMG03_02860</name>
</gene>
<keyword evidence="1" id="KW-0597">Phosphoprotein</keyword>
<feature type="domain" description="Response regulatory" evidence="2">
    <location>
        <begin position="13"/>
        <end position="126"/>
    </location>
</feature>
<organism evidence="3 4">
    <name type="scientific">Thioclava nitratireducens</name>
    <dbReference type="NCBI Taxonomy" id="1915078"/>
    <lineage>
        <taxon>Bacteria</taxon>
        <taxon>Pseudomonadati</taxon>
        <taxon>Pseudomonadota</taxon>
        <taxon>Alphaproteobacteria</taxon>
        <taxon>Rhodobacterales</taxon>
        <taxon>Paracoccaceae</taxon>
        <taxon>Thioclava</taxon>
    </lineage>
</organism>
<evidence type="ECO:0000313" key="3">
    <source>
        <dbReference type="EMBL" id="AQS46853.1"/>
    </source>
</evidence>
<evidence type="ECO:0000259" key="2">
    <source>
        <dbReference type="PROSITE" id="PS50110"/>
    </source>
</evidence>
<dbReference type="InterPro" id="IPR011006">
    <property type="entry name" value="CheY-like_superfamily"/>
</dbReference>
<accession>A0ABM6IDT0</accession>
<dbReference type="InterPro" id="IPR001789">
    <property type="entry name" value="Sig_transdc_resp-reg_receiver"/>
</dbReference>
<protein>
    <recommendedName>
        <fullName evidence="2">Response regulatory domain-containing protein</fullName>
    </recommendedName>
</protein>
<feature type="modified residue" description="4-aspartylphosphate" evidence="1">
    <location>
        <position position="65"/>
    </location>
</feature>
<dbReference type="Gene3D" id="3.40.50.2300">
    <property type="match status" value="1"/>
</dbReference>
<evidence type="ECO:0000256" key="1">
    <source>
        <dbReference type="PROSITE-ProRule" id="PRU00169"/>
    </source>
</evidence>
<reference evidence="3 4" key="1">
    <citation type="submission" date="2017-01" db="EMBL/GenBank/DDBJ databases">
        <title>The complete genome sequence of a sulfur-oxidizing marine bacterium Thioclava sp. 25B10_4T.</title>
        <authorList>
            <person name="Liu Y."/>
            <person name="Lai Q."/>
            <person name="Shao Z."/>
        </authorList>
    </citation>
    <scope>NUCLEOTIDE SEQUENCE [LARGE SCALE GENOMIC DNA]</scope>
    <source>
        <strain evidence="3 4">25B10_4</strain>
    </source>
</reference>
<proteinExistence type="predicted"/>
<dbReference type="Proteomes" id="UP000185622">
    <property type="component" value="Chromosome"/>
</dbReference>
<dbReference type="SUPFAM" id="SSF52172">
    <property type="entry name" value="CheY-like"/>
    <property type="match status" value="1"/>
</dbReference>
<name>A0ABM6IDT0_9RHOB</name>
<sequence>MLQSSISCLEGSNVLVVEDELFIAYDIAFSVEEAGGQVAGPFATLARARAALTDDSVSVDGAILDMNLLDGSAEALIVELWKREVPLVVNTAEQLPLAFQSIMPEIPVFSKPTNPWELAEALGRQLRN</sequence>
<keyword evidence="4" id="KW-1185">Reference proteome</keyword>
<dbReference type="RefSeq" id="WP_075775769.1">
    <property type="nucleotide sequence ID" value="NZ_CP019437.1"/>
</dbReference>
<evidence type="ECO:0000313" key="4">
    <source>
        <dbReference type="Proteomes" id="UP000185622"/>
    </source>
</evidence>
<dbReference type="PROSITE" id="PS50110">
    <property type="entry name" value="RESPONSE_REGULATORY"/>
    <property type="match status" value="1"/>
</dbReference>
<dbReference type="EMBL" id="CP019437">
    <property type="protein sequence ID" value="AQS46853.1"/>
    <property type="molecule type" value="Genomic_DNA"/>
</dbReference>